<feature type="region of interest" description="Disordered" evidence="1">
    <location>
        <begin position="127"/>
        <end position="187"/>
    </location>
</feature>
<dbReference type="Pfam" id="PF10253">
    <property type="entry name" value="PRCC"/>
    <property type="match status" value="1"/>
</dbReference>
<feature type="compositionally biased region" description="Polar residues" evidence="1">
    <location>
        <begin position="167"/>
        <end position="187"/>
    </location>
</feature>
<feature type="region of interest" description="Disordered" evidence="1">
    <location>
        <begin position="1"/>
        <end position="83"/>
    </location>
</feature>
<feature type="compositionally biased region" description="Acidic residues" evidence="1">
    <location>
        <begin position="223"/>
        <end position="237"/>
    </location>
</feature>
<dbReference type="OrthoDB" id="206969at2759"/>
<name>A0A817P9U8_9BILA</name>
<dbReference type="InterPro" id="IPR018800">
    <property type="entry name" value="PRCC"/>
</dbReference>
<feature type="compositionally biased region" description="Polar residues" evidence="1">
    <location>
        <begin position="57"/>
        <end position="67"/>
    </location>
</feature>
<evidence type="ECO:0000313" key="3">
    <source>
        <dbReference type="Proteomes" id="UP000663825"/>
    </source>
</evidence>
<dbReference type="PANTHER" id="PTHR13621:SF2">
    <property type="entry name" value="PROLINE-RICH PROTEIN PRCC"/>
    <property type="match status" value="1"/>
</dbReference>
<evidence type="ECO:0000256" key="1">
    <source>
        <dbReference type="SAM" id="MobiDB-lite"/>
    </source>
</evidence>
<accession>A0A817P9U8</accession>
<comment type="caution">
    <text evidence="2">The sequence shown here is derived from an EMBL/GenBank/DDBJ whole genome shotgun (WGS) entry which is preliminary data.</text>
</comment>
<dbReference type="PANTHER" id="PTHR13621">
    <property type="entry name" value="PROLINE-RICH PROTEIN PRCC"/>
    <property type="match status" value="1"/>
</dbReference>
<feature type="region of interest" description="Disordered" evidence="1">
    <location>
        <begin position="201"/>
        <end position="246"/>
    </location>
</feature>
<dbReference type="AlphaFoldDB" id="A0A817P9U8"/>
<evidence type="ECO:0008006" key="4">
    <source>
        <dbReference type="Google" id="ProtNLM"/>
    </source>
</evidence>
<organism evidence="2 3">
    <name type="scientific">Rotaria socialis</name>
    <dbReference type="NCBI Taxonomy" id="392032"/>
    <lineage>
        <taxon>Eukaryota</taxon>
        <taxon>Metazoa</taxon>
        <taxon>Spiralia</taxon>
        <taxon>Gnathifera</taxon>
        <taxon>Rotifera</taxon>
        <taxon>Eurotatoria</taxon>
        <taxon>Bdelloidea</taxon>
        <taxon>Philodinida</taxon>
        <taxon>Philodinidae</taxon>
        <taxon>Rotaria</taxon>
    </lineage>
</organism>
<proteinExistence type="predicted"/>
<feature type="compositionally biased region" description="Polar residues" evidence="1">
    <location>
        <begin position="209"/>
        <end position="220"/>
    </location>
</feature>
<protein>
    <recommendedName>
        <fullName evidence="4">Proline-rich protein PRCC</fullName>
    </recommendedName>
</protein>
<dbReference type="EMBL" id="CAJNXB010001215">
    <property type="protein sequence ID" value="CAF3144738.1"/>
    <property type="molecule type" value="Genomic_DNA"/>
</dbReference>
<gene>
    <name evidence="2" type="ORF">TIS948_LOCUS9364</name>
</gene>
<feature type="compositionally biased region" description="Polar residues" evidence="1">
    <location>
        <begin position="36"/>
        <end position="45"/>
    </location>
</feature>
<feature type="compositionally biased region" description="Polar residues" evidence="1">
    <location>
        <begin position="74"/>
        <end position="83"/>
    </location>
</feature>
<dbReference type="Proteomes" id="UP000663825">
    <property type="component" value="Unassembled WGS sequence"/>
</dbReference>
<dbReference type="GO" id="GO:0005634">
    <property type="term" value="C:nucleus"/>
    <property type="evidence" value="ECO:0007669"/>
    <property type="project" value="TreeGrafter"/>
</dbReference>
<reference evidence="2" key="1">
    <citation type="submission" date="2021-02" db="EMBL/GenBank/DDBJ databases">
        <authorList>
            <person name="Nowell W R."/>
        </authorList>
    </citation>
    <scope>NUCLEOTIDE SEQUENCE</scope>
</reference>
<sequence length="399" mass="44851">MPLVNYEGDSSDEEEDNNTQPTINLKPSASRRIHLPTSSQTSSKITIEDDDDEFAIETNTKSSSNLLANLPKPQDSSSSNVNINSTELIEGELEDIVRGNNKEYAKNIPSLPKPTKRRRDGPVKIFIPTIEHDSDEEQKPKRKQITSTRNCALLNSLPPPVYDEDMPTTSLPTVKNPSTATTKTPQISSTGLFIPYTINKKKQQQQKKSSTAISTSANGSDNEKDEEDDDDDDDDNQADFLGLTKSNQIEVTNTDVESVLRETFPKARSTVIEQPSLPNPPVDFDDLDTNDDGNNQQIMQDDDELLQFLPKNERYKEIKHVHIDAMLGDSAKIQLLKNRTAERETMLAQAAIHVPKGETRKRAQITYLIAKAQHDDLQLKNMWSEQKLTKRQTQAKYGF</sequence>
<evidence type="ECO:0000313" key="2">
    <source>
        <dbReference type="EMBL" id="CAF3144738.1"/>
    </source>
</evidence>